<evidence type="ECO:0000313" key="2">
    <source>
        <dbReference type="Proteomes" id="UP000237310"/>
    </source>
</evidence>
<accession>A0A2S5AAL4</accession>
<protein>
    <submittedName>
        <fullName evidence="1">Uncharacterized protein</fullName>
    </submittedName>
</protein>
<organism evidence="1 2">
    <name type="scientific">Flavobacterium alvei</name>
    <dbReference type="NCBI Taxonomy" id="2080416"/>
    <lineage>
        <taxon>Bacteria</taxon>
        <taxon>Pseudomonadati</taxon>
        <taxon>Bacteroidota</taxon>
        <taxon>Flavobacteriia</taxon>
        <taxon>Flavobacteriales</taxon>
        <taxon>Flavobacteriaceae</taxon>
        <taxon>Flavobacterium</taxon>
    </lineage>
</organism>
<dbReference type="AlphaFoldDB" id="A0A2S5AAL4"/>
<dbReference type="EMBL" id="PQVG01000005">
    <property type="protein sequence ID" value="POY39574.1"/>
    <property type="molecule type" value="Genomic_DNA"/>
</dbReference>
<comment type="caution">
    <text evidence="1">The sequence shown here is derived from an EMBL/GenBank/DDBJ whole genome shotgun (WGS) entry which is preliminary data.</text>
</comment>
<proteinExistence type="predicted"/>
<dbReference type="Proteomes" id="UP000237310">
    <property type="component" value="Unassembled WGS sequence"/>
</dbReference>
<name>A0A2S5AAL4_9FLAO</name>
<reference evidence="1 2" key="1">
    <citation type="submission" date="2018-01" db="EMBL/GenBank/DDBJ databases">
        <authorList>
            <person name="Gaut B.S."/>
            <person name="Morton B.R."/>
            <person name="Clegg M.T."/>
            <person name="Duvall M.R."/>
        </authorList>
    </citation>
    <scope>NUCLEOTIDE SEQUENCE [LARGE SCALE GENOMIC DNA]</scope>
    <source>
        <strain evidence="1 2">HR-AY</strain>
    </source>
</reference>
<gene>
    <name evidence="1" type="ORF">C3L50_10425</name>
</gene>
<keyword evidence="2" id="KW-1185">Reference proteome</keyword>
<evidence type="ECO:0000313" key="1">
    <source>
        <dbReference type="EMBL" id="POY39574.1"/>
    </source>
</evidence>
<sequence length="256" mass="27032">MTPQNVEYTNNGQPKSFVSGCGNIDLASSTSTLISMIVNIDTYTSVINNSESKLYIYTKKSFSDVKTQRYLKKIPSTNWTPGAAPTTLSYAPTVSFSINAADFNATGGTLLLVFESPSGTQYTSPCTFTITKTPPPSFSLSPDSLSLGCGEVTGRIFTITPANIPAGVTPSYSWSFPGWTEVGSTATSKNLQPSSGLVLPSTITVTQNINGVPTEVKTCTVTRSSIDPTGYISGSATVCTTRTFTFEGLLVGQSVT</sequence>